<dbReference type="InterPro" id="IPR001789">
    <property type="entry name" value="Sig_transdc_resp-reg_receiver"/>
</dbReference>
<dbReference type="Gene3D" id="1.10.10.10">
    <property type="entry name" value="Winged helix-like DNA-binding domain superfamily/Winged helix DNA-binding domain"/>
    <property type="match status" value="1"/>
</dbReference>
<dbReference type="InterPro" id="IPR036388">
    <property type="entry name" value="WH-like_DNA-bd_sf"/>
</dbReference>
<dbReference type="SUPFAM" id="SSF46894">
    <property type="entry name" value="C-terminal effector domain of the bipartite response regulators"/>
    <property type="match status" value="1"/>
</dbReference>
<reference evidence="5 6" key="1">
    <citation type="submission" date="2017-10" db="EMBL/GenBank/DDBJ databases">
        <title>Sedimentibacterium mangrovi gen. nov., sp. nov., a novel member of family Phyllobacteriacea isolated from mangrove sediment.</title>
        <authorList>
            <person name="Liao H."/>
            <person name="Tian Y."/>
        </authorList>
    </citation>
    <scope>NUCLEOTIDE SEQUENCE [LARGE SCALE GENOMIC DNA]</scope>
    <source>
        <strain evidence="5 6">X9-2-2</strain>
    </source>
</reference>
<dbReference type="GO" id="GO:0006355">
    <property type="term" value="P:regulation of DNA-templated transcription"/>
    <property type="evidence" value="ECO:0007669"/>
    <property type="project" value="InterPro"/>
</dbReference>
<evidence type="ECO:0000259" key="4">
    <source>
        <dbReference type="PROSITE" id="PS50110"/>
    </source>
</evidence>
<dbReference type="EMBL" id="PDVP01000012">
    <property type="protein sequence ID" value="PHP65792.1"/>
    <property type="molecule type" value="Genomic_DNA"/>
</dbReference>
<evidence type="ECO:0000256" key="2">
    <source>
        <dbReference type="ARBA" id="ARBA00023125"/>
    </source>
</evidence>
<dbReference type="RefSeq" id="WP_099307579.1">
    <property type="nucleotide sequence ID" value="NZ_PDVP01000012.1"/>
</dbReference>
<keyword evidence="1 3" id="KW-0597">Phosphoprotein</keyword>
<dbReference type="InterPro" id="IPR039420">
    <property type="entry name" value="WalR-like"/>
</dbReference>
<accession>A0A2G1QJX0</accession>
<dbReference type="SMART" id="SM00448">
    <property type="entry name" value="REC"/>
    <property type="match status" value="1"/>
</dbReference>
<dbReference type="GO" id="GO:0003677">
    <property type="term" value="F:DNA binding"/>
    <property type="evidence" value="ECO:0007669"/>
    <property type="project" value="UniProtKB-KW"/>
</dbReference>
<feature type="domain" description="Response regulatory" evidence="4">
    <location>
        <begin position="2"/>
        <end position="123"/>
    </location>
</feature>
<protein>
    <submittedName>
        <fullName evidence="5">Two-component system response regulator</fullName>
    </submittedName>
</protein>
<feature type="modified residue" description="4-aspartylphosphate" evidence="3">
    <location>
        <position position="54"/>
    </location>
</feature>
<dbReference type="InterPro" id="IPR000792">
    <property type="entry name" value="Tscrpt_reg_LuxR_C"/>
</dbReference>
<dbReference type="SMART" id="SM00421">
    <property type="entry name" value="HTH_LUXR"/>
    <property type="match status" value="1"/>
</dbReference>
<keyword evidence="2" id="KW-0238">DNA-binding</keyword>
<organism evidence="5 6">
    <name type="scientific">Zhengella mangrovi</name>
    <dbReference type="NCBI Taxonomy" id="1982044"/>
    <lineage>
        <taxon>Bacteria</taxon>
        <taxon>Pseudomonadati</taxon>
        <taxon>Pseudomonadota</taxon>
        <taxon>Alphaproteobacteria</taxon>
        <taxon>Hyphomicrobiales</taxon>
        <taxon>Notoacmeibacteraceae</taxon>
        <taxon>Zhengella</taxon>
    </lineage>
</organism>
<proteinExistence type="predicted"/>
<gene>
    <name evidence="5" type="ORF">CSC94_17030</name>
</gene>
<dbReference type="InterPro" id="IPR058245">
    <property type="entry name" value="NreC/VraR/RcsB-like_REC"/>
</dbReference>
<evidence type="ECO:0000313" key="5">
    <source>
        <dbReference type="EMBL" id="PHP65792.1"/>
    </source>
</evidence>
<dbReference type="InterPro" id="IPR016032">
    <property type="entry name" value="Sig_transdc_resp-reg_C-effctor"/>
</dbReference>
<keyword evidence="6" id="KW-1185">Reference proteome</keyword>
<dbReference type="AlphaFoldDB" id="A0A2G1QJX0"/>
<name>A0A2G1QJX0_9HYPH</name>
<evidence type="ECO:0000256" key="1">
    <source>
        <dbReference type="ARBA" id="ARBA00022553"/>
    </source>
</evidence>
<dbReference type="PANTHER" id="PTHR43214:SF43">
    <property type="entry name" value="TWO-COMPONENT RESPONSE REGULATOR"/>
    <property type="match status" value="1"/>
</dbReference>
<dbReference type="GO" id="GO:0000160">
    <property type="term" value="P:phosphorelay signal transduction system"/>
    <property type="evidence" value="ECO:0007669"/>
    <property type="project" value="InterPro"/>
</dbReference>
<sequence>MRVLIVEDDQFHASYLQDALAEALPEVTEIFHATDGVAGEEEARKDEIEAIIMDLQMDRRNGIEAARAIWARRPQSRILFWSNYADEAYLRGIAQIVPEDSAYGYILKTASRERLKLALRAVLVEGQIMVDREIHRLQKRSASPRNRLDDSEFAVLLDLALGLQDKLIAERRGMSLRTVQNRLLSLYEKLGVLSDLDAELTLNKRVRALNRALVTRMINTETLEAAQRDLETWLAGRG</sequence>
<dbReference type="CDD" id="cd17535">
    <property type="entry name" value="REC_NarL-like"/>
    <property type="match status" value="1"/>
</dbReference>
<dbReference type="Pfam" id="PF00072">
    <property type="entry name" value="Response_reg"/>
    <property type="match status" value="1"/>
</dbReference>
<dbReference type="PROSITE" id="PS50110">
    <property type="entry name" value="RESPONSE_REGULATORY"/>
    <property type="match status" value="1"/>
</dbReference>
<evidence type="ECO:0000313" key="6">
    <source>
        <dbReference type="Proteomes" id="UP000221168"/>
    </source>
</evidence>
<dbReference type="PANTHER" id="PTHR43214">
    <property type="entry name" value="TWO-COMPONENT RESPONSE REGULATOR"/>
    <property type="match status" value="1"/>
</dbReference>
<dbReference type="InterPro" id="IPR011006">
    <property type="entry name" value="CheY-like_superfamily"/>
</dbReference>
<dbReference type="Proteomes" id="UP000221168">
    <property type="component" value="Unassembled WGS sequence"/>
</dbReference>
<dbReference type="Gene3D" id="3.40.50.2300">
    <property type="match status" value="1"/>
</dbReference>
<dbReference type="SUPFAM" id="SSF52172">
    <property type="entry name" value="CheY-like"/>
    <property type="match status" value="1"/>
</dbReference>
<comment type="caution">
    <text evidence="5">The sequence shown here is derived from an EMBL/GenBank/DDBJ whole genome shotgun (WGS) entry which is preliminary data.</text>
</comment>
<dbReference type="OrthoDB" id="5405146at2"/>
<evidence type="ECO:0000256" key="3">
    <source>
        <dbReference type="PROSITE-ProRule" id="PRU00169"/>
    </source>
</evidence>